<dbReference type="SUPFAM" id="SSF50965">
    <property type="entry name" value="Galactose oxidase, central domain"/>
    <property type="match status" value="1"/>
</dbReference>
<dbReference type="AlphaFoldDB" id="A0AA40EFJ4"/>
<evidence type="ECO:0000256" key="4">
    <source>
        <dbReference type="SAM" id="Phobius"/>
    </source>
</evidence>
<feature type="compositionally biased region" description="Basic and acidic residues" evidence="3">
    <location>
        <begin position="633"/>
        <end position="644"/>
    </location>
</feature>
<evidence type="ECO:0000313" key="7">
    <source>
        <dbReference type="Proteomes" id="UP001172159"/>
    </source>
</evidence>
<keyword evidence="2" id="KW-0408">Iron</keyword>
<keyword evidence="1" id="KW-0677">Repeat</keyword>
<comment type="caution">
    <text evidence="6">The sequence shown here is derived from an EMBL/GenBank/DDBJ whole genome shotgun (WGS) entry which is preliminary data.</text>
</comment>
<evidence type="ECO:0008006" key="8">
    <source>
        <dbReference type="Google" id="ProtNLM"/>
    </source>
</evidence>
<keyword evidence="4" id="KW-1133">Transmembrane helix</keyword>
<evidence type="ECO:0000256" key="2">
    <source>
        <dbReference type="ARBA" id="ARBA00023004"/>
    </source>
</evidence>
<dbReference type="EMBL" id="JAUKTV010000007">
    <property type="protein sequence ID" value="KAK0735606.1"/>
    <property type="molecule type" value="Genomic_DNA"/>
</dbReference>
<dbReference type="InterPro" id="IPR011043">
    <property type="entry name" value="Gal_Oxase/kelch_b-propeller"/>
</dbReference>
<feature type="signal peptide" evidence="5">
    <location>
        <begin position="1"/>
        <end position="20"/>
    </location>
</feature>
<evidence type="ECO:0000256" key="5">
    <source>
        <dbReference type="SAM" id="SignalP"/>
    </source>
</evidence>
<evidence type="ECO:0000256" key="3">
    <source>
        <dbReference type="SAM" id="MobiDB-lite"/>
    </source>
</evidence>
<sequence>MAVKSFLFLWCLLSAKVSISRRIGPRQADGDVDNQVFLLRRAFHSSAVLNGWVYINGGEFSYKSGGDIVYQYSNTLLSIDLSKDWTNDTLDIESTPKPAGVPNLRNSGIWVDKRNGVLYTGFAGTESLFGDQAIYPQGLWSFIPNGSGGGDWRDLNDTADPSFVDLPRPYKGQTSSGDGQGFFLGGFVGNETGRETTLSNLNTYDFASKKLTSKTVSGVSTRGLEQYGGMIYVPNFGNSGILINVGGDQDGRVEADDLITFRQVQVYDLETQKWFEQKTSGYIPQARKQFCIAGVASNNRTFEVLVYAGWEGQYGSSSIPYDSAFVLTLPGFYWLKADYQPQFPRHGLTCNAVGGSQVLIIGGVDTTQQNDGSDDNLDYISVFNTTDPFKQGLAIFDMHKLGWNTSYTAKPAVYAPAPKVQDYYNTRGNKPEAGFTSADLEHVFSIANFDTDPNAASPATNYARRSNAGAIAGGVVGGVAGLVAVFGLFLCFKRRRAEHRHDSVNVPFTPMTPPKEQSLPSTVAGRAASSYVGYEKPPKSTSLRRQELGVVGHEQPHAELPVAGHEQPHPELPVAGHEMSRPELPPETKPEKKEAIPPPPSEPEPAELHGESLIPAELSARSQDMNNFGFPAEHIEKPVSQDKS</sequence>
<protein>
    <recommendedName>
        <fullName evidence="8">Kelch repeat protein</fullName>
    </recommendedName>
</protein>
<keyword evidence="4" id="KW-0472">Membrane</keyword>
<feature type="region of interest" description="Disordered" evidence="3">
    <location>
        <begin position="561"/>
        <end position="644"/>
    </location>
</feature>
<evidence type="ECO:0000313" key="6">
    <source>
        <dbReference type="EMBL" id="KAK0735606.1"/>
    </source>
</evidence>
<feature type="compositionally biased region" description="Basic and acidic residues" evidence="3">
    <location>
        <begin position="578"/>
        <end position="595"/>
    </location>
</feature>
<evidence type="ECO:0000256" key="1">
    <source>
        <dbReference type="ARBA" id="ARBA00022737"/>
    </source>
</evidence>
<dbReference type="GO" id="GO:0019760">
    <property type="term" value="P:glucosinolate metabolic process"/>
    <property type="evidence" value="ECO:0007669"/>
    <property type="project" value="UniProtKB-ARBA"/>
</dbReference>
<name>A0AA40EFJ4_9PEZI</name>
<dbReference type="PANTHER" id="PTHR47435">
    <property type="entry name" value="KELCH REPEAT PROTEIN (AFU_ORTHOLOGUE AFUA_5G12780)"/>
    <property type="match status" value="1"/>
</dbReference>
<reference evidence="6" key="1">
    <citation type="submission" date="2023-06" db="EMBL/GenBank/DDBJ databases">
        <title>Genome-scale phylogeny and comparative genomics of the fungal order Sordariales.</title>
        <authorList>
            <consortium name="Lawrence Berkeley National Laboratory"/>
            <person name="Hensen N."/>
            <person name="Bonometti L."/>
            <person name="Westerberg I."/>
            <person name="Brannstrom I.O."/>
            <person name="Guillou S."/>
            <person name="Cros-Aarteil S."/>
            <person name="Calhoun S."/>
            <person name="Haridas S."/>
            <person name="Kuo A."/>
            <person name="Mondo S."/>
            <person name="Pangilinan J."/>
            <person name="Riley R."/>
            <person name="Labutti K."/>
            <person name="Andreopoulos B."/>
            <person name="Lipzen A."/>
            <person name="Chen C."/>
            <person name="Yanf M."/>
            <person name="Daum C."/>
            <person name="Ng V."/>
            <person name="Clum A."/>
            <person name="Steindorff A."/>
            <person name="Ohm R."/>
            <person name="Martin F."/>
            <person name="Silar P."/>
            <person name="Natvig D."/>
            <person name="Lalanne C."/>
            <person name="Gautier V."/>
            <person name="Ament-Velasquez S.L."/>
            <person name="Kruys A."/>
            <person name="Hutchinson M.I."/>
            <person name="Powell A.J."/>
            <person name="Barry K."/>
            <person name="Miller A.N."/>
            <person name="Grigoriev I.V."/>
            <person name="Debuchy R."/>
            <person name="Gladieux P."/>
            <person name="Thoren M.H."/>
            <person name="Johannesson H."/>
        </authorList>
    </citation>
    <scope>NUCLEOTIDE SEQUENCE</scope>
    <source>
        <strain evidence="6">CBS 540.89</strain>
    </source>
</reference>
<keyword evidence="5" id="KW-0732">Signal</keyword>
<accession>A0AA40EFJ4</accession>
<dbReference type="PANTHER" id="PTHR47435:SF4">
    <property type="entry name" value="KELCH REPEAT PROTEIN (AFU_ORTHOLOGUE AFUA_5G12780)"/>
    <property type="match status" value="1"/>
</dbReference>
<proteinExistence type="predicted"/>
<organism evidence="6 7">
    <name type="scientific">Apiosordaria backusii</name>
    <dbReference type="NCBI Taxonomy" id="314023"/>
    <lineage>
        <taxon>Eukaryota</taxon>
        <taxon>Fungi</taxon>
        <taxon>Dikarya</taxon>
        <taxon>Ascomycota</taxon>
        <taxon>Pezizomycotina</taxon>
        <taxon>Sordariomycetes</taxon>
        <taxon>Sordariomycetidae</taxon>
        <taxon>Sordariales</taxon>
        <taxon>Lasiosphaeriaceae</taxon>
        <taxon>Apiosordaria</taxon>
    </lineage>
</organism>
<gene>
    <name evidence="6" type="ORF">B0T21DRAFT_368148</name>
</gene>
<keyword evidence="4" id="KW-0812">Transmembrane</keyword>
<feature type="chain" id="PRO_5041387648" description="Kelch repeat protein" evidence="5">
    <location>
        <begin position="21"/>
        <end position="644"/>
    </location>
</feature>
<keyword evidence="7" id="KW-1185">Reference proteome</keyword>
<dbReference type="Proteomes" id="UP001172159">
    <property type="component" value="Unassembled WGS sequence"/>
</dbReference>
<dbReference type="InterPro" id="IPR015915">
    <property type="entry name" value="Kelch-typ_b-propeller"/>
</dbReference>
<feature type="region of interest" description="Disordered" evidence="3">
    <location>
        <begin position="504"/>
        <end position="524"/>
    </location>
</feature>
<dbReference type="Gene3D" id="2.120.10.80">
    <property type="entry name" value="Kelch-type beta propeller"/>
    <property type="match status" value="2"/>
</dbReference>
<feature type="transmembrane region" description="Helical" evidence="4">
    <location>
        <begin position="470"/>
        <end position="492"/>
    </location>
</feature>